<reference evidence="7" key="1">
    <citation type="submission" date="2020-10" db="EMBL/GenBank/DDBJ databases">
        <authorList>
            <person name="Muller C M."/>
        </authorList>
    </citation>
    <scope>NUCLEOTIDE SEQUENCE</scope>
    <source>
        <strain evidence="7">THUN-12</strain>
    </source>
</reference>
<proteinExistence type="predicted"/>
<evidence type="ECO:0000313" key="8">
    <source>
        <dbReference type="Proteomes" id="UP000683417"/>
    </source>
</evidence>
<dbReference type="InterPro" id="IPR000504">
    <property type="entry name" value="RRM_dom"/>
</dbReference>
<evidence type="ECO:0000256" key="3">
    <source>
        <dbReference type="ARBA" id="ARBA00023242"/>
    </source>
</evidence>
<evidence type="ECO:0000256" key="4">
    <source>
        <dbReference type="PROSITE-ProRule" id="PRU00176"/>
    </source>
</evidence>
<dbReference type="SMART" id="SM00360">
    <property type="entry name" value="RRM"/>
    <property type="match status" value="1"/>
</dbReference>
<comment type="caution">
    <text evidence="7">The sequence shown here is derived from an EMBL/GenBank/DDBJ whole genome shotgun (WGS) entry which is preliminary data.</text>
</comment>
<evidence type="ECO:0000313" key="7">
    <source>
        <dbReference type="EMBL" id="CAD6505145.1"/>
    </source>
</evidence>
<feature type="compositionally biased region" description="Polar residues" evidence="5">
    <location>
        <begin position="44"/>
        <end position="60"/>
    </location>
</feature>
<dbReference type="PROSITE" id="PS50102">
    <property type="entry name" value="RRM"/>
    <property type="match status" value="1"/>
</dbReference>
<evidence type="ECO:0000256" key="2">
    <source>
        <dbReference type="ARBA" id="ARBA00022884"/>
    </source>
</evidence>
<keyword evidence="2 4" id="KW-0694">RNA-binding</keyword>
<feature type="domain" description="RRM" evidence="6">
    <location>
        <begin position="138"/>
        <end position="216"/>
    </location>
</feature>
<evidence type="ECO:0000256" key="1">
    <source>
        <dbReference type="ARBA" id="ARBA00004604"/>
    </source>
</evidence>
<dbReference type="GO" id="GO:0003723">
    <property type="term" value="F:RNA binding"/>
    <property type="evidence" value="ECO:0007669"/>
    <property type="project" value="UniProtKB-UniRule"/>
</dbReference>
<feature type="region of interest" description="Disordered" evidence="5">
    <location>
        <begin position="1"/>
        <end position="84"/>
    </location>
</feature>
<dbReference type="Proteomes" id="UP000683417">
    <property type="component" value="Unassembled WGS sequence"/>
</dbReference>
<feature type="non-terminal residue" evidence="7">
    <location>
        <position position="304"/>
    </location>
</feature>
<feature type="compositionally biased region" description="Basic and acidic residues" evidence="5">
    <location>
        <begin position="9"/>
        <end position="22"/>
    </location>
</feature>
<comment type="subcellular location">
    <subcellularLocation>
        <location evidence="1">Nucleus</location>
        <location evidence="1">Nucleolus</location>
    </subcellularLocation>
</comment>
<feature type="compositionally biased region" description="Acidic residues" evidence="5">
    <location>
        <begin position="75"/>
        <end position="84"/>
    </location>
</feature>
<dbReference type="CDD" id="cd12307">
    <property type="entry name" value="RRM_NIFK_like"/>
    <property type="match status" value="1"/>
</dbReference>
<dbReference type="PANTHER" id="PTHR46754">
    <property type="entry name" value="MKI67 FHA DOMAIN-INTERACTING NUCLEOLAR PHOSPHOPROTEIN"/>
    <property type="match status" value="1"/>
</dbReference>
<gene>
    <name evidence="7" type="ORF">BGTH12_LOCUS6503</name>
</gene>
<dbReference type="AlphaFoldDB" id="A0A9W4GIQ6"/>
<evidence type="ECO:0000256" key="5">
    <source>
        <dbReference type="SAM" id="MobiDB-lite"/>
    </source>
</evidence>
<name>A0A9W4GIQ6_BLUGR</name>
<protein>
    <submittedName>
        <fullName evidence="7">BgTH12-00640</fullName>
    </submittedName>
</protein>
<organism evidence="7 8">
    <name type="scientific">Blumeria graminis f. sp. triticale</name>
    <dbReference type="NCBI Taxonomy" id="1689686"/>
    <lineage>
        <taxon>Eukaryota</taxon>
        <taxon>Fungi</taxon>
        <taxon>Dikarya</taxon>
        <taxon>Ascomycota</taxon>
        <taxon>Pezizomycotina</taxon>
        <taxon>Leotiomycetes</taxon>
        <taxon>Erysiphales</taxon>
        <taxon>Erysiphaceae</taxon>
        <taxon>Blumeria</taxon>
    </lineage>
</organism>
<keyword evidence="3" id="KW-0539">Nucleus</keyword>
<sequence length="304" mass="34746">NIDSLKSSEVNKRSKKITKDVTKISSKKRKATDEITKKKHKKISSPQSKSSMTKEVNSSQKTREIERESSSPSADESEEVDDQTDALLRGFQSDEEEGESLDDSKIPHLTIPTRKEVSKVQEKILNDIAKSGAHEKPGVVYVGRIPHGFYENEMRGYFKQFGTISKLRLSRNKKTGASKHYAWIKFASATVAEIVAKTMDNYLMFGHLLKVKLVPDEQVPEALFKGANKRFKKIPWNKIEGRRLAQPTSEEVWKIRIEREEKRRQEKAEKLKKIGYEFESPQIKSVCTIQREEVISTCIDVNCG</sequence>
<dbReference type="Pfam" id="PF00076">
    <property type="entry name" value="RRM_1"/>
    <property type="match status" value="1"/>
</dbReference>
<dbReference type="EMBL" id="CAJHIT010000009">
    <property type="protein sequence ID" value="CAD6505145.1"/>
    <property type="molecule type" value="Genomic_DNA"/>
</dbReference>
<accession>A0A9W4GIQ6</accession>
<evidence type="ECO:0000259" key="6">
    <source>
        <dbReference type="PROSITE" id="PS50102"/>
    </source>
</evidence>
<dbReference type="GO" id="GO:0005730">
    <property type="term" value="C:nucleolus"/>
    <property type="evidence" value="ECO:0007669"/>
    <property type="project" value="UniProtKB-SubCell"/>
</dbReference>